<feature type="compositionally biased region" description="Low complexity" evidence="1">
    <location>
        <begin position="268"/>
        <end position="281"/>
    </location>
</feature>
<feature type="region of interest" description="Disordered" evidence="1">
    <location>
        <begin position="160"/>
        <end position="329"/>
    </location>
</feature>
<dbReference type="EMBL" id="DF848599">
    <property type="protein sequence ID" value="GAT54288.1"/>
    <property type="molecule type" value="Genomic_DNA"/>
</dbReference>
<keyword evidence="3" id="KW-1185">Reference proteome</keyword>
<feature type="compositionally biased region" description="Polar residues" evidence="1">
    <location>
        <begin position="234"/>
        <end position="243"/>
    </location>
</feature>
<name>A0ABQ0LT25_MYCCL</name>
<feature type="compositionally biased region" description="Basic residues" evidence="1">
    <location>
        <begin position="1315"/>
        <end position="1324"/>
    </location>
</feature>
<sequence length="1335" mass="149461">MRASQQSPAEIGCPMRLGLVAPGAAVLIATPPPRLKCNPGPSRSTDDIYRLDMASQRDEHFHAAEDLSTREIKQYRSVMFPPDLADPTNIPHFSTENASQWMTARGYALYQECNPNDPITYWLDDATLRELKLYRELVIGPTFLSEAYFSAEQPEKWATQAPFNTWRRSLPEPDSRGRSRHRSPSSPSRSLSQTTSGSGRSLSVAYLPQRSRTESRASVRSVASSVVNSRATSPYSSHLSSRAVSRAVSPHTGLRSESSGARSRRSRSISSSRPLRGRSLSADVPRSASLAPSWRQSPPAAPSELGHGTPDRGKGKGKSKSKGKGKMVRPAIKVTREQYVDRIEPITAAKRTWPIIPDLAYFLDVQSNKGVLLGKDGKKRTLDAYLRAEDLDSRGGSTGSKDGDVWVHVFPRSGGRGVRCRRAVLTCVGVGKCEHASPDLFIDCERYEPDPAGMQDLWFQELDANEREAASVDAILSRFYVRVTESKCKKADCDGVPILIQLRNGVNHYGKIYFVGCSKWRPEERWLHIYHAIPSNVDEQAFKFILENNGRLPGPDAGNLNLNRNCVLTVHPRLGLQLCPFSHIDEGLIKTAKIVPHECDSELVVLIPVRPPANTKNKYWYEWRDEYEFQAVVAPRYPHSHPVHPESKPSAADDHLLEQAMQQLGPENLTVQRLLNAPSTADMYGGKRVSEVSPAFADVRKIRDRITAHKKQEFPKGTGWDGVQHYIETKERALPVSQRYIHAAINKGDYKMIVTLHAQLAPYIHTILALIIDYTFKHIEGEMDEWEIVGFSERFKIRIIFATLYCDRKSRPSFEALFTEFFDVVYLVTGQRLAMRPFYPDANCRVLVMDGEVAQAQGLGDFLVKYNQPAISGIHDIDPLALVPYCLKTCTIHFQRHIDDMARQVPREILVLLKSILGISSQADIDKWHADVAEAGKTYPVVKNWYAQKLAHPWILATVNPFLSKIHPDDYKITPKDTNAAESAHAAINAETGTRLSLLPGILKKQIKDNKQVDEIRQISRNGVMRKRWNGPAHREKLSGQRKTWALKQASERDQDLSTFDSLMEEREDGEEERKLSMARTHALSGDLRELNKQIKAERGRTDLKEEAKLLRREVQAEKKIRDDWSVRRAEIDGLVSALREGPLKGLQLRARITRIRDWDPAPRLQLPSDYERSDPASYQIPLDEGLEPDYAALRGAPDVDMLFDFDLAELDVVMEGVEAAQQSNPSAPAILGSMPTPPSTLSQPAAPPVAINHDSDHLDDAETAPTATSLPQFVEGSSADGGHGTGANPRPRKRSRLAAAQVPKPEEAPELRRSSRKEHKSARKLGVSFYDKYA</sequence>
<feature type="compositionally biased region" description="Low complexity" evidence="1">
    <location>
        <begin position="218"/>
        <end position="233"/>
    </location>
</feature>
<evidence type="ECO:0000313" key="2">
    <source>
        <dbReference type="EMBL" id="GAT54288.1"/>
    </source>
</evidence>
<evidence type="ECO:0000313" key="3">
    <source>
        <dbReference type="Proteomes" id="UP000815677"/>
    </source>
</evidence>
<feature type="compositionally biased region" description="Low complexity" evidence="1">
    <location>
        <begin position="184"/>
        <end position="203"/>
    </location>
</feature>
<proteinExistence type="predicted"/>
<dbReference type="Proteomes" id="UP000815677">
    <property type="component" value="Unassembled WGS sequence"/>
</dbReference>
<feature type="region of interest" description="Disordered" evidence="1">
    <location>
        <begin position="1225"/>
        <end position="1335"/>
    </location>
</feature>
<protein>
    <recommendedName>
        <fullName evidence="4">MULE transposase domain-containing protein</fullName>
    </recommendedName>
</protein>
<feature type="compositionally biased region" description="Basic residues" evidence="1">
    <location>
        <begin position="315"/>
        <end position="327"/>
    </location>
</feature>
<feature type="compositionally biased region" description="Basic and acidic residues" evidence="1">
    <location>
        <begin position="1305"/>
        <end position="1314"/>
    </location>
</feature>
<gene>
    <name evidence="2" type="ORF">MCHLO_11154</name>
</gene>
<evidence type="ECO:0000256" key="1">
    <source>
        <dbReference type="SAM" id="MobiDB-lite"/>
    </source>
</evidence>
<reference evidence="2" key="1">
    <citation type="submission" date="2014-09" db="EMBL/GenBank/DDBJ databases">
        <title>Genome sequence of the luminous mushroom Mycena chlorophos for searching fungal bioluminescence genes.</title>
        <authorList>
            <person name="Tanaka Y."/>
            <person name="Kasuga D."/>
            <person name="Oba Y."/>
            <person name="Hase S."/>
            <person name="Sato K."/>
            <person name="Oba Y."/>
            <person name="Sakakibara Y."/>
        </authorList>
    </citation>
    <scope>NUCLEOTIDE SEQUENCE</scope>
</reference>
<evidence type="ECO:0008006" key="4">
    <source>
        <dbReference type="Google" id="ProtNLM"/>
    </source>
</evidence>
<organism evidence="2 3">
    <name type="scientific">Mycena chlorophos</name>
    <name type="common">Agaric fungus</name>
    <name type="synonym">Agaricus chlorophos</name>
    <dbReference type="NCBI Taxonomy" id="658473"/>
    <lineage>
        <taxon>Eukaryota</taxon>
        <taxon>Fungi</taxon>
        <taxon>Dikarya</taxon>
        <taxon>Basidiomycota</taxon>
        <taxon>Agaricomycotina</taxon>
        <taxon>Agaricomycetes</taxon>
        <taxon>Agaricomycetidae</taxon>
        <taxon>Agaricales</taxon>
        <taxon>Marasmiineae</taxon>
        <taxon>Mycenaceae</taxon>
        <taxon>Mycena</taxon>
    </lineage>
</organism>
<accession>A0ABQ0LT25</accession>